<feature type="region of interest" description="Disordered" evidence="4">
    <location>
        <begin position="1"/>
        <end position="23"/>
    </location>
</feature>
<dbReference type="PROSITE" id="PS01124">
    <property type="entry name" value="HTH_ARAC_FAMILY_2"/>
    <property type="match status" value="1"/>
</dbReference>
<dbReference type="AlphaFoldDB" id="A0A380P590"/>
<evidence type="ECO:0000313" key="7">
    <source>
        <dbReference type="Proteomes" id="UP000254150"/>
    </source>
</evidence>
<dbReference type="PANTHER" id="PTHR46796:SF15">
    <property type="entry name" value="BLL1074 PROTEIN"/>
    <property type="match status" value="1"/>
</dbReference>
<feature type="domain" description="HTH araC/xylS-type" evidence="5">
    <location>
        <begin position="177"/>
        <end position="254"/>
    </location>
</feature>
<dbReference type="RefSeq" id="WP_229830275.1">
    <property type="nucleotide sequence ID" value="NZ_UHID01000007.1"/>
</dbReference>
<dbReference type="InterPro" id="IPR018060">
    <property type="entry name" value="HTH_AraC"/>
</dbReference>
<keyword evidence="1" id="KW-0805">Transcription regulation</keyword>
<dbReference type="GO" id="GO:0043565">
    <property type="term" value="F:sequence-specific DNA binding"/>
    <property type="evidence" value="ECO:0007669"/>
    <property type="project" value="InterPro"/>
</dbReference>
<dbReference type="SMART" id="SM00342">
    <property type="entry name" value="HTH_ARAC"/>
    <property type="match status" value="1"/>
</dbReference>
<protein>
    <submittedName>
        <fullName evidence="6">AraC family transcriptional regulator</fullName>
    </submittedName>
</protein>
<dbReference type="Gene3D" id="1.10.10.60">
    <property type="entry name" value="Homeodomain-like"/>
    <property type="match status" value="1"/>
</dbReference>
<organism evidence="6 7">
    <name type="scientific">Streptomyces griseus</name>
    <dbReference type="NCBI Taxonomy" id="1911"/>
    <lineage>
        <taxon>Bacteria</taxon>
        <taxon>Bacillati</taxon>
        <taxon>Actinomycetota</taxon>
        <taxon>Actinomycetes</taxon>
        <taxon>Kitasatosporales</taxon>
        <taxon>Streptomycetaceae</taxon>
        <taxon>Streptomyces</taxon>
    </lineage>
</organism>
<dbReference type="Pfam" id="PF12833">
    <property type="entry name" value="HTH_18"/>
    <property type="match status" value="1"/>
</dbReference>
<dbReference type="PANTHER" id="PTHR46796">
    <property type="entry name" value="HTH-TYPE TRANSCRIPTIONAL ACTIVATOR RHAS-RELATED"/>
    <property type="match status" value="1"/>
</dbReference>
<accession>A0A380P590</accession>
<evidence type="ECO:0000256" key="4">
    <source>
        <dbReference type="SAM" id="MobiDB-lite"/>
    </source>
</evidence>
<dbReference type="GeneID" id="95068810"/>
<dbReference type="InterPro" id="IPR009057">
    <property type="entry name" value="Homeodomain-like_sf"/>
</dbReference>
<keyword evidence="2" id="KW-0238">DNA-binding</keyword>
<gene>
    <name evidence="6" type="ORF">NCTC7807_04037</name>
</gene>
<dbReference type="EMBL" id="UHID01000007">
    <property type="protein sequence ID" value="SUP59974.1"/>
    <property type="molecule type" value="Genomic_DNA"/>
</dbReference>
<name>A0A380P590_STRGR</name>
<evidence type="ECO:0000313" key="6">
    <source>
        <dbReference type="EMBL" id="SUP59974.1"/>
    </source>
</evidence>
<dbReference type="InterPro" id="IPR050204">
    <property type="entry name" value="AraC_XylS_family_regulators"/>
</dbReference>
<dbReference type="GO" id="GO:0003700">
    <property type="term" value="F:DNA-binding transcription factor activity"/>
    <property type="evidence" value="ECO:0007669"/>
    <property type="project" value="InterPro"/>
</dbReference>
<dbReference type="Pfam" id="PF20240">
    <property type="entry name" value="DUF6597"/>
    <property type="match status" value="1"/>
</dbReference>
<proteinExistence type="predicted"/>
<evidence type="ECO:0000259" key="5">
    <source>
        <dbReference type="PROSITE" id="PS01124"/>
    </source>
</evidence>
<dbReference type="SUPFAM" id="SSF46689">
    <property type="entry name" value="Homeodomain-like"/>
    <property type="match status" value="1"/>
</dbReference>
<evidence type="ECO:0000256" key="2">
    <source>
        <dbReference type="ARBA" id="ARBA00023125"/>
    </source>
</evidence>
<keyword evidence="3" id="KW-0804">Transcription</keyword>
<dbReference type="Proteomes" id="UP000254150">
    <property type="component" value="Unassembled WGS sequence"/>
</dbReference>
<sequence>MTADPVRPGEPVEPEVVGPGAYRERPAGLPGAVLWSRTLPSGPVRPVLPDGCMDLLWTRPPDGGPGRLTVAGPDTGPHPATDVPGTRYAAVRFAPGVAPALLGVAPFEVRDRRVELADLWPASQVRALAGHLEAAPAPGRALDAWAARRAAERPAPDPRLSQLVTLLAAGTPVAGAAKNLGVGPRRLHQLSRDAFGYGPKTLGRILRLGRARELAAAGLPVAEVAHRAGYADQPHLSREVRALTGLTPGALLGG</sequence>
<reference evidence="6 7" key="1">
    <citation type="submission" date="2018-06" db="EMBL/GenBank/DDBJ databases">
        <authorList>
            <consortium name="Pathogen Informatics"/>
            <person name="Doyle S."/>
        </authorList>
    </citation>
    <scope>NUCLEOTIDE SEQUENCE [LARGE SCALE GENOMIC DNA]</scope>
    <source>
        <strain evidence="6 7">NCTC7807</strain>
    </source>
</reference>
<dbReference type="InterPro" id="IPR046532">
    <property type="entry name" value="DUF6597"/>
</dbReference>
<dbReference type="InterPro" id="IPR018062">
    <property type="entry name" value="HTH_AraC-typ_CS"/>
</dbReference>
<evidence type="ECO:0000256" key="1">
    <source>
        <dbReference type="ARBA" id="ARBA00023015"/>
    </source>
</evidence>
<evidence type="ECO:0000256" key="3">
    <source>
        <dbReference type="ARBA" id="ARBA00023163"/>
    </source>
</evidence>
<dbReference type="PROSITE" id="PS00041">
    <property type="entry name" value="HTH_ARAC_FAMILY_1"/>
    <property type="match status" value="1"/>
</dbReference>